<dbReference type="EMBL" id="ML220121">
    <property type="protein sequence ID" value="TGZ81132.1"/>
    <property type="molecule type" value="Genomic_DNA"/>
</dbReference>
<dbReference type="AlphaFoldDB" id="A0A4S2MWT7"/>
<dbReference type="Proteomes" id="UP000298138">
    <property type="component" value="Unassembled WGS sequence"/>
</dbReference>
<evidence type="ECO:0000313" key="1">
    <source>
        <dbReference type="EMBL" id="TGZ81132.1"/>
    </source>
</evidence>
<proteinExistence type="predicted"/>
<organism evidence="1 2">
    <name type="scientific">Ascodesmis nigricans</name>
    <dbReference type="NCBI Taxonomy" id="341454"/>
    <lineage>
        <taxon>Eukaryota</taxon>
        <taxon>Fungi</taxon>
        <taxon>Dikarya</taxon>
        <taxon>Ascomycota</taxon>
        <taxon>Pezizomycotina</taxon>
        <taxon>Pezizomycetes</taxon>
        <taxon>Pezizales</taxon>
        <taxon>Ascodesmidaceae</taxon>
        <taxon>Ascodesmis</taxon>
    </lineage>
</organism>
<sequence>MTLRRLDQWETGYDNLSNCTRLFPRQNLYSDATITRHDPVPTTTSAVVLVSTFMTWALVFNPSIYLNIFGSPLCIQEHECVQSHQHHKIFRTSEEALCDGAYGLI</sequence>
<gene>
    <name evidence="1" type="ORF">EX30DRAFT_38239</name>
</gene>
<evidence type="ECO:0000313" key="2">
    <source>
        <dbReference type="Proteomes" id="UP000298138"/>
    </source>
</evidence>
<reference evidence="1 2" key="1">
    <citation type="submission" date="2019-04" db="EMBL/GenBank/DDBJ databases">
        <title>Comparative genomics and transcriptomics to analyze fruiting body development in filamentous ascomycetes.</title>
        <authorList>
            <consortium name="DOE Joint Genome Institute"/>
            <person name="Lutkenhaus R."/>
            <person name="Traeger S."/>
            <person name="Breuer J."/>
            <person name="Kuo A."/>
            <person name="Lipzen A."/>
            <person name="Pangilinan J."/>
            <person name="Dilworth D."/>
            <person name="Sandor L."/>
            <person name="Poggeler S."/>
            <person name="Barry K."/>
            <person name="Grigoriev I.V."/>
            <person name="Nowrousian M."/>
        </authorList>
    </citation>
    <scope>NUCLEOTIDE SEQUENCE [LARGE SCALE GENOMIC DNA]</scope>
    <source>
        <strain evidence="1 2">CBS 389.68</strain>
    </source>
</reference>
<dbReference type="InParanoid" id="A0A4S2MWT7"/>
<protein>
    <submittedName>
        <fullName evidence="1">Uncharacterized protein</fullName>
    </submittedName>
</protein>
<name>A0A4S2MWT7_9PEZI</name>
<keyword evidence="2" id="KW-1185">Reference proteome</keyword>
<accession>A0A4S2MWT7</accession>